<dbReference type="STRING" id="550447.SAMN05428946_2743"/>
<dbReference type="OrthoDB" id="2355011at2"/>
<name>A0A1U7PSV3_9BACI</name>
<dbReference type="AlphaFoldDB" id="A0A1U7PSV3"/>
<evidence type="ECO:0008006" key="3">
    <source>
        <dbReference type="Google" id="ProtNLM"/>
    </source>
</evidence>
<dbReference type="EMBL" id="FTPL01000004">
    <property type="protein sequence ID" value="SIT91824.1"/>
    <property type="molecule type" value="Genomic_DNA"/>
</dbReference>
<proteinExistence type="predicted"/>
<gene>
    <name evidence="1" type="ORF">SAMN05428946_2743</name>
</gene>
<protein>
    <recommendedName>
        <fullName evidence="3">Fe-S cluster assembly iron-binding protein IscA</fullName>
    </recommendedName>
</protein>
<reference evidence="2" key="1">
    <citation type="submission" date="2017-01" db="EMBL/GenBank/DDBJ databases">
        <authorList>
            <person name="Varghese N."/>
            <person name="Submissions S."/>
        </authorList>
    </citation>
    <scope>NUCLEOTIDE SEQUENCE [LARGE SCALE GENOMIC DNA]</scope>
    <source>
        <strain evidence="2">MNA4</strain>
    </source>
</reference>
<sequence>MNISPEGKAYLTQVLSDQSINTIRFYGVSGCCGVNLGAEIAAASVDDEIVVLDGINLAVDPQVKSLLTDVTIHAEESNGEMGISLVGYAPRCC</sequence>
<evidence type="ECO:0000313" key="2">
    <source>
        <dbReference type="Proteomes" id="UP000187550"/>
    </source>
</evidence>
<dbReference type="RefSeq" id="WP_076759670.1">
    <property type="nucleotide sequence ID" value="NZ_FTPL01000004.1"/>
</dbReference>
<organism evidence="1 2">
    <name type="scientific">Edaphobacillus lindanitolerans</name>
    <dbReference type="NCBI Taxonomy" id="550447"/>
    <lineage>
        <taxon>Bacteria</taxon>
        <taxon>Bacillati</taxon>
        <taxon>Bacillota</taxon>
        <taxon>Bacilli</taxon>
        <taxon>Bacillales</taxon>
        <taxon>Bacillaceae</taxon>
        <taxon>Edaphobacillus</taxon>
    </lineage>
</organism>
<dbReference type="Proteomes" id="UP000187550">
    <property type="component" value="Unassembled WGS sequence"/>
</dbReference>
<accession>A0A1U7PSV3</accession>
<keyword evidence="2" id="KW-1185">Reference proteome</keyword>
<evidence type="ECO:0000313" key="1">
    <source>
        <dbReference type="EMBL" id="SIT91824.1"/>
    </source>
</evidence>